<dbReference type="EMBL" id="PFGC01000031">
    <property type="protein sequence ID" value="PIW36996.1"/>
    <property type="molecule type" value="Genomic_DNA"/>
</dbReference>
<dbReference type="SUPFAM" id="SSF56059">
    <property type="entry name" value="Glutathione synthetase ATP-binding domain-like"/>
    <property type="match status" value="1"/>
</dbReference>
<dbReference type="Gene3D" id="3.30.1490.20">
    <property type="entry name" value="ATP-grasp fold, A domain"/>
    <property type="match status" value="1"/>
</dbReference>
<proteinExistence type="predicted"/>
<dbReference type="GO" id="GO:0005524">
    <property type="term" value="F:ATP binding"/>
    <property type="evidence" value="ECO:0007669"/>
    <property type="project" value="InterPro"/>
</dbReference>
<gene>
    <name evidence="1" type="ORF">COW24_02430</name>
</gene>
<dbReference type="AlphaFoldDB" id="A0A2M7H438"/>
<sequence>MERLQIKNVDQVGRELGVDSGRLAFCHALVNHTAEFPVVDPGLDAYLARMAVCWAHGSDATVVTTPLLPGALEEHYRPLGFTPRLMEVERASPELRFGDPLGCLAQGGAPVDGVHLPSRPVLLTSFVTHHVTQLGSALFQPYVSVAANSKLAMRDAAARYGFRIMPGTTVFTVGQCREAAVMYNFPVWLKADGSGSDFVIRIDRPEDMETAVRTMIARLLQGWHSLPQRFRSEALQATMRTWTARLKETGPLDRGYELPKAMVVEQDGRTIGRVLANICWQGLVTAKGSRYIGHSDQIISPDGAEWWGSKTSQVELSEATMASASGVCDWFREIGYRGCVGPDALIIELPDGSIQPFWIDPNGRPAMSTTAFVVHNALMNGEGGWINTNLTLPRPVESFADLREQVGEELLQPGGHNGVQAVLLASRSEAGAPSPVVKMLFMSRAGLPSCEGQIQRLVSERGIVRGS</sequence>
<accession>A0A2M7H438</accession>
<evidence type="ECO:0000313" key="1">
    <source>
        <dbReference type="EMBL" id="PIW36996.1"/>
    </source>
</evidence>
<protein>
    <recommendedName>
        <fullName evidence="3">ATP-grasp domain-containing protein</fullName>
    </recommendedName>
</protein>
<name>A0A2M7H438_9BACT</name>
<evidence type="ECO:0000313" key="2">
    <source>
        <dbReference type="Proteomes" id="UP000230292"/>
    </source>
</evidence>
<comment type="caution">
    <text evidence="1">The sequence shown here is derived from an EMBL/GenBank/DDBJ whole genome shotgun (WGS) entry which is preliminary data.</text>
</comment>
<dbReference type="Proteomes" id="UP000230292">
    <property type="component" value="Unassembled WGS sequence"/>
</dbReference>
<evidence type="ECO:0008006" key="3">
    <source>
        <dbReference type="Google" id="ProtNLM"/>
    </source>
</evidence>
<dbReference type="InterPro" id="IPR013815">
    <property type="entry name" value="ATP_grasp_subdomain_1"/>
</dbReference>
<reference evidence="1 2" key="1">
    <citation type="submission" date="2017-09" db="EMBL/GenBank/DDBJ databases">
        <title>Depth-based differentiation of microbial function through sediment-hosted aquifers and enrichment of novel symbionts in the deep terrestrial subsurface.</title>
        <authorList>
            <person name="Probst A.J."/>
            <person name="Ladd B."/>
            <person name="Jarett J.K."/>
            <person name="Geller-Mcgrath D.E."/>
            <person name="Sieber C.M."/>
            <person name="Emerson J.B."/>
            <person name="Anantharaman K."/>
            <person name="Thomas B.C."/>
            <person name="Malmstrom R."/>
            <person name="Stieglmeier M."/>
            <person name="Klingl A."/>
            <person name="Woyke T."/>
            <person name="Ryan C.M."/>
            <person name="Banfield J.F."/>
        </authorList>
    </citation>
    <scope>NUCLEOTIDE SEQUENCE [LARGE SCALE GENOMIC DNA]</scope>
    <source>
        <strain evidence="1">CG15_BIG_FIL_POST_REV_8_21_14_020_45_12</strain>
    </source>
</reference>
<organism evidence="1 2">
    <name type="scientific">Candidatus Kerfeldbacteria bacterium CG15_BIG_FIL_POST_REV_8_21_14_020_45_12</name>
    <dbReference type="NCBI Taxonomy" id="2014247"/>
    <lineage>
        <taxon>Bacteria</taxon>
        <taxon>Candidatus Kerfeldiibacteriota</taxon>
    </lineage>
</organism>